<dbReference type="RefSeq" id="WP_088562395.1">
    <property type="nucleotide sequence ID" value="NZ_FYEH01000012.1"/>
</dbReference>
<dbReference type="Pfam" id="PF10979">
    <property type="entry name" value="DUF2786"/>
    <property type="match status" value="1"/>
</dbReference>
<dbReference type="Proteomes" id="UP000197065">
    <property type="component" value="Unassembled WGS sequence"/>
</dbReference>
<protein>
    <submittedName>
        <fullName evidence="3">Uncharacterized protein</fullName>
    </submittedName>
</protein>
<reference evidence="3 4" key="1">
    <citation type="submission" date="2017-06" db="EMBL/GenBank/DDBJ databases">
        <authorList>
            <person name="Kim H.J."/>
            <person name="Triplett B.A."/>
        </authorList>
    </citation>
    <scope>NUCLEOTIDE SEQUENCE [LARGE SCALE GENOMIC DNA]</scope>
    <source>
        <strain evidence="3 4">B29T1</strain>
    </source>
</reference>
<evidence type="ECO:0000313" key="4">
    <source>
        <dbReference type="Proteomes" id="UP000197065"/>
    </source>
</evidence>
<accession>A0A212RR47</accession>
<dbReference type="EMBL" id="FYEH01000012">
    <property type="protein sequence ID" value="SNB74891.1"/>
    <property type="molecule type" value="Genomic_DNA"/>
</dbReference>
<feature type="domain" description="DUF2786" evidence="1">
    <location>
        <begin position="9"/>
        <end position="49"/>
    </location>
</feature>
<name>A0A212RR47_9PROT</name>
<dbReference type="OrthoDB" id="7259266at2"/>
<feature type="domain" description="DUF7168" evidence="2">
    <location>
        <begin position="56"/>
        <end position="173"/>
    </location>
</feature>
<evidence type="ECO:0000259" key="1">
    <source>
        <dbReference type="Pfam" id="PF10979"/>
    </source>
</evidence>
<organism evidence="3 4">
    <name type="scientific">Arboricoccus pini</name>
    <dbReference type="NCBI Taxonomy" id="1963835"/>
    <lineage>
        <taxon>Bacteria</taxon>
        <taxon>Pseudomonadati</taxon>
        <taxon>Pseudomonadota</taxon>
        <taxon>Alphaproteobacteria</taxon>
        <taxon>Geminicoccales</taxon>
        <taxon>Geminicoccaceae</taxon>
        <taxon>Arboricoccus</taxon>
    </lineage>
</organism>
<dbReference type="Pfam" id="PF23771">
    <property type="entry name" value="DUF7168"/>
    <property type="match status" value="1"/>
</dbReference>
<gene>
    <name evidence="3" type="ORF">SAMN07250955_11259</name>
</gene>
<keyword evidence="4" id="KW-1185">Reference proteome</keyword>
<evidence type="ECO:0000259" key="2">
    <source>
        <dbReference type="Pfam" id="PF23771"/>
    </source>
</evidence>
<dbReference type="AlphaFoldDB" id="A0A212RR47"/>
<sequence>MNQSDERQRVKARIKALSLKTISNGCTEAEAMAAAAMVGKLLERYALSMEEIDIRQEACVTRAVTLRGRQRRPVDGCIPAIARFCDCRVWLHRDATSARYVFFGFEADTEMSAYLFELIERAIATELSLYRQREQHLAGQALRHASRAFQHGMTLRLAERLDEARLEREQHLAGLRETGQALMIVKQSQVDDAFAAMNLRLRRTARRLPGQGDPAFRHGRVSADRVNLNRPVNERRRGLLS</sequence>
<dbReference type="InterPro" id="IPR024498">
    <property type="entry name" value="DUF2786"/>
</dbReference>
<evidence type="ECO:0000313" key="3">
    <source>
        <dbReference type="EMBL" id="SNB74891.1"/>
    </source>
</evidence>
<dbReference type="InterPro" id="IPR055592">
    <property type="entry name" value="DUF7168"/>
</dbReference>
<proteinExistence type="predicted"/>